<keyword evidence="4 5" id="KW-0720">Serine protease</keyword>
<proteinExistence type="inferred from homology"/>
<sequence length="447" mass="47143">MPPVHGDPKFLTQFEAIRQAYEGTGLTPAVLYDSSNAPLSVYIDDELLIDPDDLGHVLDAVPQAQEAPSRMQGPPNQVPPPRGLPGRRGRPMLVKLNGGRDALEMRERTGRRASLNHLVSIAPTGTCPADEPAPAGHPRNPLSNPDPAAGEGVGILVVDTGLVPVSGFPSRLPPDVSGRADVPENAQLPGIMREYAGHGSFIAGVLTAVAPAADVFVSNALTYAGALDEHTLGTVLLDVLDHRGWPDIISLSAGAHTADDVPLAGLEEFFRLLGEHPDTTLVACAGNHGVNRTYYPGGTDAPGVVCVGALREDGAGLACFSNHGPWVDVYAPGERLVSAFFNGTYEYRDPSFGYCRYYPSPPLYQGCTCVTAPEKGTRVDFTTGLARWSGTSFSTPIVAGMMAARMSKTKESSREAAAALLSGAGRVESAGRVLLPTGWTPTYGWAR</sequence>
<dbReference type="InterPro" id="IPR000209">
    <property type="entry name" value="Peptidase_S8/S53_dom"/>
</dbReference>
<accession>A0A1H6DP86</accession>
<dbReference type="InterPro" id="IPR015500">
    <property type="entry name" value="Peptidase_S8_subtilisin-rel"/>
</dbReference>
<evidence type="ECO:0000313" key="8">
    <source>
        <dbReference type="EMBL" id="SEG86456.1"/>
    </source>
</evidence>
<dbReference type="GO" id="GO:0005615">
    <property type="term" value="C:extracellular space"/>
    <property type="evidence" value="ECO:0007669"/>
    <property type="project" value="TreeGrafter"/>
</dbReference>
<dbReference type="GO" id="GO:0006508">
    <property type="term" value="P:proteolysis"/>
    <property type="evidence" value="ECO:0007669"/>
    <property type="project" value="UniProtKB-KW"/>
</dbReference>
<organism evidence="8 9">
    <name type="scientific">Thermomonospora echinospora</name>
    <dbReference type="NCBI Taxonomy" id="1992"/>
    <lineage>
        <taxon>Bacteria</taxon>
        <taxon>Bacillati</taxon>
        <taxon>Actinomycetota</taxon>
        <taxon>Actinomycetes</taxon>
        <taxon>Streptosporangiales</taxon>
        <taxon>Thermomonosporaceae</taxon>
        <taxon>Thermomonospora</taxon>
    </lineage>
</organism>
<protein>
    <submittedName>
        <fullName evidence="8">Subtilase family protein</fullName>
    </submittedName>
</protein>
<dbReference type="InterPro" id="IPR023828">
    <property type="entry name" value="Peptidase_S8_Ser-AS"/>
</dbReference>
<evidence type="ECO:0000256" key="1">
    <source>
        <dbReference type="ARBA" id="ARBA00011073"/>
    </source>
</evidence>
<evidence type="ECO:0000256" key="4">
    <source>
        <dbReference type="ARBA" id="ARBA00022825"/>
    </source>
</evidence>
<feature type="active site" description="Charge relay system" evidence="5">
    <location>
        <position position="392"/>
    </location>
</feature>
<dbReference type="CDD" id="cd00306">
    <property type="entry name" value="Peptidases_S8_S53"/>
    <property type="match status" value="1"/>
</dbReference>
<dbReference type="SUPFAM" id="SSF52743">
    <property type="entry name" value="Subtilisin-like"/>
    <property type="match status" value="1"/>
</dbReference>
<evidence type="ECO:0000259" key="7">
    <source>
        <dbReference type="Pfam" id="PF00082"/>
    </source>
</evidence>
<dbReference type="OrthoDB" id="5177045at2"/>
<dbReference type="PANTHER" id="PTHR43806">
    <property type="entry name" value="PEPTIDASE S8"/>
    <property type="match status" value="1"/>
</dbReference>
<feature type="region of interest" description="Disordered" evidence="6">
    <location>
        <begin position="65"/>
        <end position="90"/>
    </location>
</feature>
<evidence type="ECO:0000313" key="9">
    <source>
        <dbReference type="Proteomes" id="UP000236723"/>
    </source>
</evidence>
<dbReference type="AlphaFoldDB" id="A0A1H6DP86"/>
<gene>
    <name evidence="8" type="ORF">SAMN04489712_11988</name>
</gene>
<dbReference type="InterPro" id="IPR036852">
    <property type="entry name" value="Peptidase_S8/S53_dom_sf"/>
</dbReference>
<comment type="similarity">
    <text evidence="1 5">Belongs to the peptidase S8 family.</text>
</comment>
<feature type="active site" description="Charge relay system" evidence="5">
    <location>
        <position position="198"/>
    </location>
</feature>
<feature type="active site" description="Charge relay system" evidence="5">
    <location>
        <position position="159"/>
    </location>
</feature>
<keyword evidence="3 5" id="KW-0378">Hydrolase</keyword>
<dbReference type="Proteomes" id="UP000236723">
    <property type="component" value="Unassembled WGS sequence"/>
</dbReference>
<dbReference type="GO" id="GO:0004252">
    <property type="term" value="F:serine-type endopeptidase activity"/>
    <property type="evidence" value="ECO:0007669"/>
    <property type="project" value="UniProtKB-UniRule"/>
</dbReference>
<dbReference type="PANTHER" id="PTHR43806:SF11">
    <property type="entry name" value="CEREVISIN-RELATED"/>
    <property type="match status" value="1"/>
</dbReference>
<dbReference type="EMBL" id="FNVO01000019">
    <property type="protein sequence ID" value="SEG86456.1"/>
    <property type="molecule type" value="Genomic_DNA"/>
</dbReference>
<dbReference type="Pfam" id="PF00082">
    <property type="entry name" value="Peptidase_S8"/>
    <property type="match status" value="1"/>
</dbReference>
<evidence type="ECO:0000256" key="5">
    <source>
        <dbReference type="PROSITE-ProRule" id="PRU01240"/>
    </source>
</evidence>
<evidence type="ECO:0000256" key="3">
    <source>
        <dbReference type="ARBA" id="ARBA00022801"/>
    </source>
</evidence>
<evidence type="ECO:0000256" key="2">
    <source>
        <dbReference type="ARBA" id="ARBA00022670"/>
    </source>
</evidence>
<feature type="domain" description="Peptidase S8/S53" evidence="7">
    <location>
        <begin position="151"/>
        <end position="421"/>
    </location>
</feature>
<dbReference type="Gene3D" id="3.40.50.200">
    <property type="entry name" value="Peptidase S8/S53 domain"/>
    <property type="match status" value="1"/>
</dbReference>
<dbReference type="PROSITE" id="PS51892">
    <property type="entry name" value="SUBTILASE"/>
    <property type="match status" value="1"/>
</dbReference>
<dbReference type="InterPro" id="IPR050131">
    <property type="entry name" value="Peptidase_S8_subtilisin-like"/>
</dbReference>
<keyword evidence="2 5" id="KW-0645">Protease</keyword>
<reference evidence="9" key="1">
    <citation type="submission" date="2016-10" db="EMBL/GenBank/DDBJ databases">
        <authorList>
            <person name="Varghese N."/>
            <person name="Submissions S."/>
        </authorList>
    </citation>
    <scope>NUCLEOTIDE SEQUENCE [LARGE SCALE GENOMIC DNA]</scope>
    <source>
        <strain evidence="9">DSM 43163</strain>
    </source>
</reference>
<keyword evidence="9" id="KW-1185">Reference proteome</keyword>
<dbReference type="PROSITE" id="PS00138">
    <property type="entry name" value="SUBTILASE_SER"/>
    <property type="match status" value="1"/>
</dbReference>
<evidence type="ECO:0000256" key="6">
    <source>
        <dbReference type="SAM" id="MobiDB-lite"/>
    </source>
</evidence>
<dbReference type="PRINTS" id="PR00723">
    <property type="entry name" value="SUBTILISIN"/>
</dbReference>
<name>A0A1H6DP86_9ACTN</name>
<dbReference type="RefSeq" id="WP_103942874.1">
    <property type="nucleotide sequence ID" value="NZ_FNVO01000019.1"/>
</dbReference>